<dbReference type="AlphaFoldDB" id="A0A509E6C1"/>
<dbReference type="GO" id="GO:0030674">
    <property type="term" value="F:protein-macromolecule adaptor activity"/>
    <property type="evidence" value="ECO:0007669"/>
    <property type="project" value="TreeGrafter"/>
</dbReference>
<evidence type="ECO:0000313" key="6">
    <source>
        <dbReference type="Proteomes" id="UP000410984"/>
    </source>
</evidence>
<feature type="domain" description="Outer membrane protein assembly factor BamE" evidence="4">
    <location>
        <begin position="33"/>
        <end position="106"/>
    </location>
</feature>
<dbReference type="Pfam" id="PF04355">
    <property type="entry name" value="BamE"/>
    <property type="match status" value="1"/>
</dbReference>
<dbReference type="EMBL" id="CABFPH010000002">
    <property type="protein sequence ID" value="VUD69721.1"/>
    <property type="molecule type" value="Genomic_DNA"/>
</dbReference>
<evidence type="ECO:0000256" key="2">
    <source>
        <dbReference type="ARBA" id="ARBA00023136"/>
    </source>
</evidence>
<dbReference type="InterPro" id="IPR037873">
    <property type="entry name" value="BamE-like"/>
</dbReference>
<evidence type="ECO:0000256" key="1">
    <source>
        <dbReference type="ARBA" id="ARBA00022729"/>
    </source>
</evidence>
<dbReference type="InterPro" id="IPR026592">
    <property type="entry name" value="BamE"/>
</dbReference>
<dbReference type="OrthoDB" id="9808313at2"/>
<dbReference type="GO" id="GO:0051205">
    <property type="term" value="P:protein insertion into membrane"/>
    <property type="evidence" value="ECO:0007669"/>
    <property type="project" value="TreeGrafter"/>
</dbReference>
<dbReference type="RefSeq" id="WP_142581316.1">
    <property type="nucleotide sequence ID" value="NZ_CABFPH010000002.1"/>
</dbReference>
<keyword evidence="6" id="KW-1185">Reference proteome</keyword>
<dbReference type="InterPro" id="IPR007450">
    <property type="entry name" value="BamE_dom"/>
</dbReference>
<dbReference type="PROSITE" id="PS51257">
    <property type="entry name" value="PROKAR_LIPOPROTEIN"/>
    <property type="match status" value="1"/>
</dbReference>
<dbReference type="PANTHER" id="PTHR37482">
    <property type="entry name" value="OUTER MEMBRANE PROTEIN ASSEMBLY FACTOR BAME"/>
    <property type="match status" value="1"/>
</dbReference>
<evidence type="ECO:0000313" key="5">
    <source>
        <dbReference type="EMBL" id="VUD69721.1"/>
    </source>
</evidence>
<name>A0A509E6C1_9HYPH</name>
<proteinExistence type="predicted"/>
<organism evidence="5 6">
    <name type="scientific">Methylobacterium symbioticum</name>
    <dbReference type="NCBI Taxonomy" id="2584084"/>
    <lineage>
        <taxon>Bacteria</taxon>
        <taxon>Pseudomonadati</taxon>
        <taxon>Pseudomonadota</taxon>
        <taxon>Alphaproteobacteria</taxon>
        <taxon>Hyphomicrobiales</taxon>
        <taxon>Methylobacteriaceae</taxon>
        <taxon>Methylobacterium</taxon>
    </lineage>
</organism>
<reference evidence="5 6" key="1">
    <citation type="submission" date="2019-06" db="EMBL/GenBank/DDBJ databases">
        <authorList>
            <person name="Rodrigo-Torres L."/>
            <person name="Arahal R. D."/>
            <person name="Lucena T."/>
        </authorList>
    </citation>
    <scope>NUCLEOTIDE SEQUENCE [LARGE SCALE GENOMIC DNA]</scope>
    <source>
        <strain evidence="5 6">SB0023/3</strain>
    </source>
</reference>
<accession>A0A509E6C1</accession>
<evidence type="ECO:0000259" key="4">
    <source>
        <dbReference type="Pfam" id="PF04355"/>
    </source>
</evidence>
<protein>
    <submittedName>
        <fullName evidence="5">Outer membrane protein assembly factor BamE</fullName>
    </submittedName>
</protein>
<dbReference type="Gene3D" id="3.30.1450.10">
    <property type="match status" value="1"/>
</dbReference>
<keyword evidence="2" id="KW-0472">Membrane</keyword>
<evidence type="ECO:0000256" key="3">
    <source>
        <dbReference type="ARBA" id="ARBA00023237"/>
    </source>
</evidence>
<keyword evidence="1" id="KW-0732">Signal</keyword>
<keyword evidence="3" id="KW-0998">Cell outer membrane</keyword>
<dbReference type="GO" id="GO:1990063">
    <property type="term" value="C:Bam protein complex"/>
    <property type="evidence" value="ECO:0007669"/>
    <property type="project" value="TreeGrafter"/>
</dbReference>
<sequence>MPRRLVSSLARGALLAGLGLALSGCIGEELRHGYQVDQAALAAVKPGMSAEQVLQTLGTPSTVSTVGNKSWYYISQNTSRTVMFLGERVDDQKVTAVYFNQAFKVERVALYGLQDGKVFDFIERTTPTSGQDRAFLSQLFRGLTRYEPFGGGAGSLVPGANRGM</sequence>
<gene>
    <name evidence="5" type="primary">bamE</name>
    <name evidence="5" type="ORF">MET9862_00278</name>
</gene>
<dbReference type="GO" id="GO:0043165">
    <property type="term" value="P:Gram-negative-bacterium-type cell outer membrane assembly"/>
    <property type="evidence" value="ECO:0007669"/>
    <property type="project" value="TreeGrafter"/>
</dbReference>
<dbReference type="PANTHER" id="PTHR37482:SF1">
    <property type="entry name" value="OUTER MEMBRANE PROTEIN ASSEMBLY FACTOR BAME"/>
    <property type="match status" value="1"/>
</dbReference>
<dbReference type="Proteomes" id="UP000410984">
    <property type="component" value="Unassembled WGS sequence"/>
</dbReference>